<evidence type="ECO:0000256" key="1">
    <source>
        <dbReference type="SAM" id="MobiDB-lite"/>
    </source>
</evidence>
<feature type="compositionally biased region" description="Polar residues" evidence="1">
    <location>
        <begin position="1"/>
        <end position="13"/>
    </location>
</feature>
<comment type="caution">
    <text evidence="2">The sequence shown here is derived from an EMBL/GenBank/DDBJ whole genome shotgun (WGS) entry which is preliminary data.</text>
</comment>
<feature type="region of interest" description="Disordered" evidence="1">
    <location>
        <begin position="1"/>
        <end position="58"/>
    </location>
</feature>
<organism evidence="2 3">
    <name type="scientific">Rotaria magnacalcarata</name>
    <dbReference type="NCBI Taxonomy" id="392030"/>
    <lineage>
        <taxon>Eukaryota</taxon>
        <taxon>Metazoa</taxon>
        <taxon>Spiralia</taxon>
        <taxon>Gnathifera</taxon>
        <taxon>Rotifera</taxon>
        <taxon>Eurotatoria</taxon>
        <taxon>Bdelloidea</taxon>
        <taxon>Philodinida</taxon>
        <taxon>Philodinidae</taxon>
        <taxon>Rotaria</taxon>
    </lineage>
</organism>
<feature type="compositionally biased region" description="Acidic residues" evidence="1">
    <location>
        <begin position="38"/>
        <end position="48"/>
    </location>
</feature>
<reference evidence="2" key="1">
    <citation type="submission" date="2021-02" db="EMBL/GenBank/DDBJ databases">
        <authorList>
            <person name="Nowell W R."/>
        </authorList>
    </citation>
    <scope>NUCLEOTIDE SEQUENCE</scope>
</reference>
<evidence type="ECO:0000313" key="2">
    <source>
        <dbReference type="EMBL" id="CAF5001856.1"/>
    </source>
</evidence>
<evidence type="ECO:0000313" key="3">
    <source>
        <dbReference type="Proteomes" id="UP000676336"/>
    </source>
</evidence>
<dbReference type="Proteomes" id="UP000676336">
    <property type="component" value="Unassembled WGS sequence"/>
</dbReference>
<feature type="non-terminal residue" evidence="2">
    <location>
        <position position="58"/>
    </location>
</feature>
<sequence length="58" mass="6342">MVSSRISSATKSINHPVLTDNDTGEKRDLSSSSSSTVNEEDNHQEDDFDFHHSSTSSS</sequence>
<dbReference type="AlphaFoldDB" id="A0A8S3DHN5"/>
<gene>
    <name evidence="2" type="ORF">SMN809_LOCUS56794</name>
</gene>
<dbReference type="EMBL" id="CAJOBI010204763">
    <property type="protein sequence ID" value="CAF5001856.1"/>
    <property type="molecule type" value="Genomic_DNA"/>
</dbReference>
<protein>
    <submittedName>
        <fullName evidence="2">Uncharacterized protein</fullName>
    </submittedName>
</protein>
<proteinExistence type="predicted"/>
<accession>A0A8S3DHN5</accession>
<name>A0A8S3DHN5_9BILA</name>